<reference evidence="2" key="1">
    <citation type="journal article" date="2019" name="Sci. Rep.">
        <title>Draft genome of Tanacetum cinerariifolium, the natural source of mosquito coil.</title>
        <authorList>
            <person name="Yamashiro T."/>
            <person name="Shiraishi A."/>
            <person name="Satake H."/>
            <person name="Nakayama K."/>
        </authorList>
    </citation>
    <scope>NUCLEOTIDE SEQUENCE</scope>
</reference>
<dbReference type="PANTHER" id="PTHR46890">
    <property type="entry name" value="NON-LTR RETROLELEMENT REVERSE TRANSCRIPTASE-LIKE PROTEIN-RELATED"/>
    <property type="match status" value="1"/>
</dbReference>
<sequence length="772" mass="89400">MEVIRLLQELKKNKNMEVAQKAKINGLLKAMKILNFSMVFLIKKRSCRSIRGVLKDGVWIESPQLVKEEFYQHFKDRFEQAGEQGARLDMEFVNCITSDQNDMLEGEILIDEVKKAVWDYGIDKTPRPDGFTFGFFRRYWKIIEGDVVNVVKWFFSHGFIPKGCNSAFVTLIPKILNANMVKDFRPISLIGSVYKIIAKILENRLSIVLGDIVNEIQSAFVAKRYILDSPFILNKIVRWCSKKNKQAMVFKVDFEKAYDSVIWDFLDDILLKFGFGEKWRLWIRSCLKPSRGSVLVNGSLTKEFQFYKGLKQGDPLSPFLFILVMESLHISFRRVVDAGLFKGIKIGHSIQISHLFYVDDAIFMGDWCQSNIDTITRVLEVLKNLESIRARFFNGAEVNSKKSSWVRWKKVKASKDTGGLGVSRLFDLNRALMFKWIWRFIVQKESLWARVISALHGEDGKIGKTLSPKYTLLWLSIVKEVEVLKSHGIDLLSYMKPIWGNGVNTSFWNVPWRGEMAFKVSAPRIYMLESMKGISVADKLAHDRWSLSLNGLGEFTVASVRRVIDDNMLPTGNSKTRWIKEVPIKINIHAWKVKSDCLPTRVNMSRRGIDIESISCPLCNSIPESSSHLFFACNFARDIMRKIHRWWEVDNMDFVSYEDWLDWLGNTRLPIIKKRLLEGIHYIVWCERTEGEEYRKWYLQMTDCLEEKIHVVLKETGVFEKKNINPAKYKISFKVVDEVPKQGGVFGDCGVFLCMFLYRLANGIPLALDDPF</sequence>
<dbReference type="Pfam" id="PF13966">
    <property type="entry name" value="zf-RVT"/>
    <property type="match status" value="1"/>
</dbReference>
<dbReference type="CDD" id="cd01650">
    <property type="entry name" value="RT_nLTR_like"/>
    <property type="match status" value="1"/>
</dbReference>
<dbReference type="EMBL" id="BKCJ010188505">
    <property type="protein sequence ID" value="GEY55493.1"/>
    <property type="molecule type" value="Genomic_DNA"/>
</dbReference>
<dbReference type="InterPro" id="IPR043502">
    <property type="entry name" value="DNA/RNA_pol_sf"/>
</dbReference>
<comment type="caution">
    <text evidence="2">The sequence shown here is derived from an EMBL/GenBank/DDBJ whole genome shotgun (WGS) entry which is preliminary data.</text>
</comment>
<protein>
    <submittedName>
        <fullName evidence="2">RNA-directed DNA polymerase, eukaryota</fullName>
    </submittedName>
</protein>
<proteinExistence type="predicted"/>
<evidence type="ECO:0000313" key="2">
    <source>
        <dbReference type="EMBL" id="GEY55493.1"/>
    </source>
</evidence>
<organism evidence="2">
    <name type="scientific">Tanacetum cinerariifolium</name>
    <name type="common">Dalmatian daisy</name>
    <name type="synonym">Chrysanthemum cinerariifolium</name>
    <dbReference type="NCBI Taxonomy" id="118510"/>
    <lineage>
        <taxon>Eukaryota</taxon>
        <taxon>Viridiplantae</taxon>
        <taxon>Streptophyta</taxon>
        <taxon>Embryophyta</taxon>
        <taxon>Tracheophyta</taxon>
        <taxon>Spermatophyta</taxon>
        <taxon>Magnoliopsida</taxon>
        <taxon>eudicotyledons</taxon>
        <taxon>Gunneridae</taxon>
        <taxon>Pentapetalae</taxon>
        <taxon>asterids</taxon>
        <taxon>campanulids</taxon>
        <taxon>Asterales</taxon>
        <taxon>Asteraceae</taxon>
        <taxon>Asteroideae</taxon>
        <taxon>Anthemideae</taxon>
        <taxon>Anthemidinae</taxon>
        <taxon>Tanacetum</taxon>
    </lineage>
</organism>
<dbReference type="InterPro" id="IPR026960">
    <property type="entry name" value="RVT-Znf"/>
</dbReference>
<accession>A0A699HW05</accession>
<dbReference type="InterPro" id="IPR052343">
    <property type="entry name" value="Retrotransposon-Effector_Assoc"/>
</dbReference>
<dbReference type="SUPFAM" id="SSF56672">
    <property type="entry name" value="DNA/RNA polymerases"/>
    <property type="match status" value="1"/>
</dbReference>
<evidence type="ECO:0000259" key="1">
    <source>
        <dbReference type="PROSITE" id="PS50878"/>
    </source>
</evidence>
<keyword evidence="2" id="KW-0695">RNA-directed DNA polymerase</keyword>
<dbReference type="GO" id="GO:0003964">
    <property type="term" value="F:RNA-directed DNA polymerase activity"/>
    <property type="evidence" value="ECO:0007669"/>
    <property type="project" value="UniProtKB-KW"/>
</dbReference>
<feature type="domain" description="Reverse transcriptase" evidence="1">
    <location>
        <begin position="153"/>
        <end position="422"/>
    </location>
</feature>
<keyword evidence="2" id="KW-0548">Nucleotidyltransferase</keyword>
<dbReference type="PANTHER" id="PTHR46890:SF48">
    <property type="entry name" value="RNA-DIRECTED DNA POLYMERASE"/>
    <property type="match status" value="1"/>
</dbReference>
<name>A0A699HW05_TANCI</name>
<dbReference type="PROSITE" id="PS50878">
    <property type="entry name" value="RT_POL"/>
    <property type="match status" value="1"/>
</dbReference>
<keyword evidence="2" id="KW-0808">Transferase</keyword>
<dbReference type="InterPro" id="IPR000477">
    <property type="entry name" value="RT_dom"/>
</dbReference>
<gene>
    <name evidence="2" type="ORF">Tci_427467</name>
</gene>
<dbReference type="AlphaFoldDB" id="A0A699HW05"/>
<dbReference type="Pfam" id="PF00078">
    <property type="entry name" value="RVT_1"/>
    <property type="match status" value="1"/>
</dbReference>